<dbReference type="EMBL" id="CAMXCT010002669">
    <property type="protein sequence ID" value="CAI3999726.1"/>
    <property type="molecule type" value="Genomic_DNA"/>
</dbReference>
<feature type="region of interest" description="Disordered" evidence="1">
    <location>
        <begin position="518"/>
        <end position="545"/>
    </location>
</feature>
<gene>
    <name evidence="3" type="ORF">C1SCF055_LOCUS25902</name>
</gene>
<keyword evidence="2" id="KW-0472">Membrane</keyword>
<evidence type="ECO:0000313" key="5">
    <source>
        <dbReference type="EMBL" id="CAL4787038.1"/>
    </source>
</evidence>
<keyword evidence="6" id="KW-1185">Reference proteome</keyword>
<dbReference type="EMBL" id="CAMXCT030002669">
    <property type="protein sequence ID" value="CAL4787038.1"/>
    <property type="molecule type" value="Genomic_DNA"/>
</dbReference>
<feature type="region of interest" description="Disordered" evidence="1">
    <location>
        <begin position="364"/>
        <end position="385"/>
    </location>
</feature>
<reference evidence="3" key="1">
    <citation type="submission" date="2022-10" db="EMBL/GenBank/DDBJ databases">
        <authorList>
            <person name="Chen Y."/>
            <person name="Dougan E. K."/>
            <person name="Chan C."/>
            <person name="Rhodes N."/>
            <person name="Thang M."/>
        </authorList>
    </citation>
    <scope>NUCLEOTIDE SEQUENCE</scope>
</reference>
<evidence type="ECO:0000256" key="1">
    <source>
        <dbReference type="SAM" id="MobiDB-lite"/>
    </source>
</evidence>
<accession>A0A9P1G4Y1</accession>
<protein>
    <submittedName>
        <fullName evidence="5">Ion transport domain-containing protein</fullName>
    </submittedName>
</protein>
<sequence length="545" mass="60813">MELPTSLDALDVTGMLVACVVAMFATHCWSFWGDFKGFLQRCWHREESEELEKSKECMEAAFWEASIQQYLLASQCWAHLGAIVVPGIALQWLWTGSSVLDPQHIFACFCAWVFHFMTTAHILRLTPTRLRLLSISNFFQLAAFTQTDQSDNQIVAVTAVQTAARFANACLFVDIKTNIPVELGLTLLQVRAAWLHDPNSLYPTLLVNSCVSVMILSVSCLLEISVRSRIAMLLDSESMVSSFRTMLRGVCDGEVLLDSNFNVSGKADCLKTLLMTRHDFNGQKFEQLLAAEEQDPFHSFMSEPSHPDTAAPPCLRVSLTRGKVRVGVDLFHVKVPHLFGKAHHLVAFREDSESRLQQEVEPGGVVPTLPLDASPRRARSARSNSSCGSQATALLQICKELQEMTLMIDANTQLLDVEQAHLSFLRESQDGDASMPSLRRLVQPTDWGSVRDELTEFAQRQSELPVGDREVLKTKLRLRDAKRCVQARRVEVSAFSPPGVNANGEAPLKLHMHLSRLKPVKQAQRHQSSLPNLFENSEESSLGSV</sequence>
<evidence type="ECO:0000313" key="4">
    <source>
        <dbReference type="EMBL" id="CAL1153101.1"/>
    </source>
</evidence>
<keyword evidence="2" id="KW-1133">Transmembrane helix</keyword>
<feature type="transmembrane region" description="Helical" evidence="2">
    <location>
        <begin position="12"/>
        <end position="32"/>
    </location>
</feature>
<dbReference type="Proteomes" id="UP001152797">
    <property type="component" value="Unassembled WGS sequence"/>
</dbReference>
<organism evidence="3">
    <name type="scientific">Cladocopium goreaui</name>
    <dbReference type="NCBI Taxonomy" id="2562237"/>
    <lineage>
        <taxon>Eukaryota</taxon>
        <taxon>Sar</taxon>
        <taxon>Alveolata</taxon>
        <taxon>Dinophyceae</taxon>
        <taxon>Suessiales</taxon>
        <taxon>Symbiodiniaceae</taxon>
        <taxon>Cladocopium</taxon>
    </lineage>
</organism>
<feature type="transmembrane region" description="Helical" evidence="2">
    <location>
        <begin position="70"/>
        <end position="92"/>
    </location>
</feature>
<evidence type="ECO:0000313" key="3">
    <source>
        <dbReference type="EMBL" id="CAI3999726.1"/>
    </source>
</evidence>
<dbReference type="AlphaFoldDB" id="A0A9P1G4Y1"/>
<dbReference type="OrthoDB" id="425719at2759"/>
<feature type="compositionally biased region" description="Polar residues" evidence="1">
    <location>
        <begin position="525"/>
        <end position="545"/>
    </location>
</feature>
<comment type="caution">
    <text evidence="3">The sequence shown here is derived from an EMBL/GenBank/DDBJ whole genome shotgun (WGS) entry which is preliminary data.</text>
</comment>
<name>A0A9P1G4Y1_9DINO</name>
<keyword evidence="2" id="KW-0812">Transmembrane</keyword>
<feature type="transmembrane region" description="Helical" evidence="2">
    <location>
        <begin position="104"/>
        <end position="123"/>
    </location>
</feature>
<proteinExistence type="predicted"/>
<feature type="transmembrane region" description="Helical" evidence="2">
    <location>
        <begin position="205"/>
        <end position="226"/>
    </location>
</feature>
<reference evidence="4" key="2">
    <citation type="submission" date="2024-04" db="EMBL/GenBank/DDBJ databases">
        <authorList>
            <person name="Chen Y."/>
            <person name="Shah S."/>
            <person name="Dougan E. K."/>
            <person name="Thang M."/>
            <person name="Chan C."/>
        </authorList>
    </citation>
    <scope>NUCLEOTIDE SEQUENCE [LARGE SCALE GENOMIC DNA]</scope>
</reference>
<evidence type="ECO:0000256" key="2">
    <source>
        <dbReference type="SAM" id="Phobius"/>
    </source>
</evidence>
<dbReference type="EMBL" id="CAMXCT020002669">
    <property type="protein sequence ID" value="CAL1153101.1"/>
    <property type="molecule type" value="Genomic_DNA"/>
</dbReference>
<evidence type="ECO:0000313" key="6">
    <source>
        <dbReference type="Proteomes" id="UP001152797"/>
    </source>
</evidence>